<accession>A0A1T4UK42</accession>
<dbReference type="EMBL" id="FUXU01000019">
    <property type="protein sequence ID" value="SKA53044.1"/>
    <property type="molecule type" value="Genomic_DNA"/>
</dbReference>
<dbReference type="RefSeq" id="WP_078752295.1">
    <property type="nucleotide sequence ID" value="NZ_FUXU01000019.1"/>
</dbReference>
<dbReference type="OrthoDB" id="5877647at2"/>
<evidence type="ECO:0000313" key="2">
    <source>
        <dbReference type="Proteomes" id="UP000190162"/>
    </source>
</evidence>
<evidence type="ECO:0008006" key="3">
    <source>
        <dbReference type="Google" id="ProtNLM"/>
    </source>
</evidence>
<gene>
    <name evidence="1" type="ORF">SAMN02745132_01907</name>
</gene>
<proteinExistence type="predicted"/>
<keyword evidence="2" id="KW-1185">Reference proteome</keyword>
<protein>
    <recommendedName>
        <fullName evidence="3">Protein FliT</fullName>
    </recommendedName>
</protein>
<dbReference type="Proteomes" id="UP000190162">
    <property type="component" value="Unassembled WGS sequence"/>
</dbReference>
<name>A0A1T4UK42_9GAMM</name>
<dbReference type="AlphaFoldDB" id="A0A1T4UK42"/>
<organism evidence="1 2">
    <name type="scientific">Enterovibrio nigricans DSM 22720</name>
    <dbReference type="NCBI Taxonomy" id="1121868"/>
    <lineage>
        <taxon>Bacteria</taxon>
        <taxon>Pseudomonadati</taxon>
        <taxon>Pseudomonadota</taxon>
        <taxon>Gammaproteobacteria</taxon>
        <taxon>Vibrionales</taxon>
        <taxon>Vibrionaceae</taxon>
        <taxon>Enterovibrio</taxon>
    </lineage>
</organism>
<reference evidence="2" key="1">
    <citation type="submission" date="2017-02" db="EMBL/GenBank/DDBJ databases">
        <authorList>
            <person name="Varghese N."/>
            <person name="Submissions S."/>
        </authorList>
    </citation>
    <scope>NUCLEOTIDE SEQUENCE [LARGE SCALE GENOMIC DNA]</scope>
    <source>
        <strain evidence="2">DSM 22720</strain>
    </source>
</reference>
<evidence type="ECO:0000313" key="1">
    <source>
        <dbReference type="EMBL" id="SKA53044.1"/>
    </source>
</evidence>
<sequence length="106" mass="12292">MVKTHSPASHQIQTLSKQIYQAVATQDWQTLQQLDLQVRALLTTHPDYLSMPSLSQELAQLKRVHQNAFTKLKHSVTEMESELEGMQAKQERAKAYQMAMTMEYTW</sequence>